<accession>A0A067SDE7</accession>
<dbReference type="GO" id="GO:0008757">
    <property type="term" value="F:S-adenosylmethionine-dependent methyltransferase activity"/>
    <property type="evidence" value="ECO:0007669"/>
    <property type="project" value="UniProtKB-ARBA"/>
</dbReference>
<dbReference type="GO" id="GO:0032991">
    <property type="term" value="C:protein-containing complex"/>
    <property type="evidence" value="ECO:0007669"/>
    <property type="project" value="TreeGrafter"/>
</dbReference>
<organism evidence="1 2">
    <name type="scientific">Galerina marginata (strain CBS 339.88)</name>
    <dbReference type="NCBI Taxonomy" id="685588"/>
    <lineage>
        <taxon>Eukaryota</taxon>
        <taxon>Fungi</taxon>
        <taxon>Dikarya</taxon>
        <taxon>Basidiomycota</taxon>
        <taxon>Agaricomycotina</taxon>
        <taxon>Agaricomycetes</taxon>
        <taxon>Agaricomycetidae</taxon>
        <taxon>Agaricales</taxon>
        <taxon>Agaricineae</taxon>
        <taxon>Strophariaceae</taxon>
        <taxon>Galerina</taxon>
    </lineage>
</organism>
<gene>
    <name evidence="1" type="ORF">GALMADRAFT_105366</name>
</gene>
<dbReference type="Gene3D" id="3.40.50.150">
    <property type="entry name" value="Vaccinia Virus protein VP39"/>
    <property type="match status" value="1"/>
</dbReference>
<dbReference type="InterPro" id="IPR029063">
    <property type="entry name" value="SAM-dependent_MTases_sf"/>
</dbReference>
<evidence type="ECO:0000313" key="2">
    <source>
        <dbReference type="Proteomes" id="UP000027222"/>
    </source>
</evidence>
<dbReference type="AlphaFoldDB" id="A0A067SDE7"/>
<dbReference type="SUPFAM" id="SSF53335">
    <property type="entry name" value="S-adenosyl-L-methionine-dependent methyltransferases"/>
    <property type="match status" value="1"/>
</dbReference>
<sequence>MQEDEDFVRKGPVLLPKACERVVDADEEIFILYSEIQTGTPPESADKFRGLGYVDSHKDVLEIKFELKNVVSSTSDTQLTGKRKNKSRKVAKDLDKTVEIELWQDKTALRSRKGDTGSVLWKASIDFAQLVLQKYYSGSNNGLFDRELLSTINLVELGSGTGLLSLALSPLVKHYTATDIGPLVPLIQKNVTLNFPGWPRLSSGNKGANISVEELDWMAIEAATPSQRVKIYDTEAQPIDLLLIVDCIYHPSLIPPFLTTVDYLTTPDRTAVLVVSELRAEDVMREFLEQWLSIPGWGVWRIPNDLLGKHYVIYLGWKV</sequence>
<dbReference type="Pfam" id="PF10294">
    <property type="entry name" value="Methyltransf_16"/>
    <property type="match status" value="1"/>
</dbReference>
<dbReference type="HOGENOM" id="CLU_061628_0_0_1"/>
<dbReference type="InterPro" id="IPR019410">
    <property type="entry name" value="Methyltransf_16"/>
</dbReference>
<dbReference type="PANTHER" id="PTHR14614">
    <property type="entry name" value="HEPATOCELLULAR CARCINOMA-ASSOCIATED ANTIGEN"/>
    <property type="match status" value="1"/>
</dbReference>
<reference evidence="2" key="1">
    <citation type="journal article" date="2014" name="Proc. Natl. Acad. Sci. U.S.A.">
        <title>Extensive sampling of basidiomycete genomes demonstrates inadequacy of the white-rot/brown-rot paradigm for wood decay fungi.</title>
        <authorList>
            <person name="Riley R."/>
            <person name="Salamov A.A."/>
            <person name="Brown D.W."/>
            <person name="Nagy L.G."/>
            <person name="Floudas D."/>
            <person name="Held B.W."/>
            <person name="Levasseur A."/>
            <person name="Lombard V."/>
            <person name="Morin E."/>
            <person name="Otillar R."/>
            <person name="Lindquist E.A."/>
            <person name="Sun H."/>
            <person name="LaButti K.M."/>
            <person name="Schmutz J."/>
            <person name="Jabbour D."/>
            <person name="Luo H."/>
            <person name="Baker S.E."/>
            <person name="Pisabarro A.G."/>
            <person name="Walton J.D."/>
            <person name="Blanchette R.A."/>
            <person name="Henrissat B."/>
            <person name="Martin F."/>
            <person name="Cullen D."/>
            <person name="Hibbett D.S."/>
            <person name="Grigoriev I.V."/>
        </authorList>
    </citation>
    <scope>NUCLEOTIDE SEQUENCE [LARGE SCALE GENOMIC DNA]</scope>
    <source>
        <strain evidence="2">CBS 339.88</strain>
    </source>
</reference>
<protein>
    <submittedName>
        <fullName evidence="1">Uncharacterized protein</fullName>
    </submittedName>
</protein>
<dbReference type="EMBL" id="KL142411">
    <property type="protein sequence ID" value="KDR67997.1"/>
    <property type="molecule type" value="Genomic_DNA"/>
</dbReference>
<dbReference type="GO" id="GO:0005829">
    <property type="term" value="C:cytosol"/>
    <property type="evidence" value="ECO:0007669"/>
    <property type="project" value="TreeGrafter"/>
</dbReference>
<dbReference type="Proteomes" id="UP000027222">
    <property type="component" value="Unassembled WGS sequence"/>
</dbReference>
<dbReference type="OrthoDB" id="2529286at2759"/>
<name>A0A067SDE7_GALM3</name>
<dbReference type="STRING" id="685588.A0A067SDE7"/>
<proteinExistence type="predicted"/>
<dbReference type="PANTHER" id="PTHR14614:SF109">
    <property type="entry name" value="RIBOSOMAL LYSINE N-METHYLTRANSFERASE 5"/>
    <property type="match status" value="1"/>
</dbReference>
<keyword evidence="2" id="KW-1185">Reference proteome</keyword>
<evidence type="ECO:0000313" key="1">
    <source>
        <dbReference type="EMBL" id="KDR67997.1"/>
    </source>
</evidence>